<dbReference type="OrthoDB" id="5232757at2759"/>
<organism evidence="2">
    <name type="scientific">Colletotrichum graminicola (strain M1.001 / M2 / FGSC 10212)</name>
    <name type="common">Maize anthracnose fungus</name>
    <name type="synonym">Glomerella graminicola</name>
    <dbReference type="NCBI Taxonomy" id="645133"/>
    <lineage>
        <taxon>Eukaryota</taxon>
        <taxon>Fungi</taxon>
        <taxon>Dikarya</taxon>
        <taxon>Ascomycota</taxon>
        <taxon>Pezizomycotina</taxon>
        <taxon>Sordariomycetes</taxon>
        <taxon>Hypocreomycetidae</taxon>
        <taxon>Glomerellales</taxon>
        <taxon>Glomerellaceae</taxon>
        <taxon>Colletotrichum</taxon>
        <taxon>Colletotrichum graminicola species complex</taxon>
    </lineage>
</organism>
<reference evidence="2" key="1">
    <citation type="journal article" date="2012" name="Nat. Genet.">
        <title>Lifestyle transitions in plant pathogenic Colletotrichum fungi deciphered by genome and transcriptome analyses.</title>
        <authorList>
            <person name="O'Connell R.J."/>
            <person name="Thon M.R."/>
            <person name="Hacquard S."/>
            <person name="Amyotte S.G."/>
            <person name="Kleemann J."/>
            <person name="Torres M.F."/>
            <person name="Damm U."/>
            <person name="Buiate E.A."/>
            <person name="Epstein L."/>
            <person name="Alkan N."/>
            <person name="Altmueller J."/>
            <person name="Alvarado-Balderrama L."/>
            <person name="Bauser C.A."/>
            <person name="Becker C."/>
            <person name="Birren B.W."/>
            <person name="Chen Z."/>
            <person name="Choi J."/>
            <person name="Crouch J.A."/>
            <person name="Duvick J.P."/>
            <person name="Farman M.A."/>
            <person name="Gan P."/>
            <person name="Heiman D."/>
            <person name="Henrissat B."/>
            <person name="Howard R.J."/>
            <person name="Kabbage M."/>
            <person name="Koch C."/>
            <person name="Kracher B."/>
            <person name="Kubo Y."/>
            <person name="Law A.D."/>
            <person name="Lebrun M.-H."/>
            <person name="Lee Y.-H."/>
            <person name="Miyara I."/>
            <person name="Moore N."/>
            <person name="Neumann U."/>
            <person name="Nordstroem K."/>
            <person name="Panaccione D.G."/>
            <person name="Panstruga R."/>
            <person name="Place M."/>
            <person name="Proctor R.H."/>
            <person name="Prusky D."/>
            <person name="Rech G."/>
            <person name="Reinhardt R."/>
            <person name="Rollins J.A."/>
            <person name="Rounsley S."/>
            <person name="Schardl C.L."/>
            <person name="Schwartz D.C."/>
            <person name="Shenoy N."/>
            <person name="Shirasu K."/>
            <person name="Sikhakolli U.R."/>
            <person name="Stueber K."/>
            <person name="Sukno S.A."/>
            <person name="Sweigard J.A."/>
            <person name="Takano Y."/>
            <person name="Takahara H."/>
            <person name="Trail F."/>
            <person name="van der Does H.C."/>
            <person name="Voll L.M."/>
            <person name="Will I."/>
            <person name="Young S."/>
            <person name="Zeng Q."/>
            <person name="Zhang J."/>
            <person name="Zhou S."/>
            <person name="Dickman M.B."/>
            <person name="Schulze-Lefert P."/>
            <person name="Ver Loren van Themaat E."/>
            <person name="Ma L.-J."/>
            <person name="Vaillancourt L.J."/>
        </authorList>
    </citation>
    <scope>NUCLEOTIDE SEQUENCE [LARGE SCALE GENOMIC DNA]</scope>
    <source>
        <strain evidence="2">M1.001 / M2 / FGSC 10212</strain>
    </source>
</reference>
<proteinExistence type="predicted"/>
<dbReference type="EMBL" id="GG697342">
    <property type="protein sequence ID" value="EFQ28890.1"/>
    <property type="molecule type" value="Genomic_DNA"/>
</dbReference>
<dbReference type="VEuPathDB" id="FungiDB:GLRG_04034"/>
<evidence type="ECO:0000313" key="1">
    <source>
        <dbReference type="EMBL" id="EFQ28890.1"/>
    </source>
</evidence>
<protein>
    <submittedName>
        <fullName evidence="1">Uncharacterized protein</fullName>
    </submittedName>
</protein>
<keyword evidence="2" id="KW-1185">Reference proteome</keyword>
<name>E3QDB8_COLGM</name>
<dbReference type="eggNOG" id="ENOG502T76Y">
    <property type="taxonomic scope" value="Eukaryota"/>
</dbReference>
<dbReference type="RefSeq" id="XP_008092910.1">
    <property type="nucleotide sequence ID" value="XM_008094719.1"/>
</dbReference>
<dbReference type="GeneID" id="24409399"/>
<sequence length="152" mass="16424">MAKPSYAPSTFSETSTVCSFEKDPEVVHEVVAAAPKERRSMRQRVKRALRDVGHPPTYRYDLEHGIETKRTTVPAGPMGCNVLNTPSRMALRTRSGQAPEGSCLPAALRVPDPVGLSGPRVAAGRSIAALVADVHRLCVDCRHSPNATTRIP</sequence>
<dbReference type="AlphaFoldDB" id="E3QDB8"/>
<dbReference type="Proteomes" id="UP000008782">
    <property type="component" value="Unassembled WGS sequence"/>
</dbReference>
<evidence type="ECO:0000313" key="2">
    <source>
        <dbReference type="Proteomes" id="UP000008782"/>
    </source>
</evidence>
<gene>
    <name evidence="1" type="ORF">GLRG_04034</name>
</gene>
<accession>E3QDB8</accession>
<dbReference type="HOGENOM" id="CLU_1722230_0_0_1"/>